<dbReference type="EMBL" id="MKKU01000961">
    <property type="protein sequence ID" value="RNE99380.1"/>
    <property type="molecule type" value="Genomic_DNA"/>
</dbReference>
<protein>
    <submittedName>
        <fullName evidence="2">Uncharacterized protein</fullName>
    </submittedName>
</protein>
<name>A0A422N1P5_9TRYP</name>
<dbReference type="Proteomes" id="UP000284403">
    <property type="component" value="Unassembled WGS sequence"/>
</dbReference>
<reference evidence="2 3" key="1">
    <citation type="journal article" date="2018" name="BMC Genomics">
        <title>Genomic comparison of Trypanosoma conorhini and Trypanosoma rangeli to Trypanosoma cruzi strains of high and low virulence.</title>
        <authorList>
            <person name="Bradwell K.R."/>
            <person name="Koparde V.N."/>
            <person name="Matveyev A.V."/>
            <person name="Serrano M.G."/>
            <person name="Alves J.M."/>
            <person name="Parikh H."/>
            <person name="Huang B."/>
            <person name="Lee V."/>
            <person name="Espinosa-Alvarez O."/>
            <person name="Ortiz P.A."/>
            <person name="Costa-Martins A.G."/>
            <person name="Teixeira M.M."/>
            <person name="Buck G.A."/>
        </authorList>
    </citation>
    <scope>NUCLEOTIDE SEQUENCE [LARGE SCALE GENOMIC DNA]</scope>
    <source>
        <strain evidence="2 3">025E</strain>
    </source>
</reference>
<sequence length="176" mass="19594">MFFASGAAEPGVPRGPALERPGRATRTQAARSQRAAEARELEAGPARRRRGFRASWAQSPRRNLRRPEPLPQNLSAGLRRRHLEGHAGGAAWRSGGRGRRTVWRAPRERDRSGARYGWRAGRPGRRESCQRPRRWRQTRPRTSGGALRLEGSGKVAVAGGAGEARRVRFHGRERAS</sequence>
<organism evidence="2 3">
    <name type="scientific">Trypanosoma conorhini</name>
    <dbReference type="NCBI Taxonomy" id="83891"/>
    <lineage>
        <taxon>Eukaryota</taxon>
        <taxon>Discoba</taxon>
        <taxon>Euglenozoa</taxon>
        <taxon>Kinetoplastea</taxon>
        <taxon>Metakinetoplastina</taxon>
        <taxon>Trypanosomatida</taxon>
        <taxon>Trypanosomatidae</taxon>
        <taxon>Trypanosoma</taxon>
    </lineage>
</organism>
<keyword evidence="3" id="KW-1185">Reference proteome</keyword>
<feature type="compositionally biased region" description="Low complexity" evidence="1">
    <location>
        <begin position="24"/>
        <end position="33"/>
    </location>
</feature>
<feature type="region of interest" description="Disordered" evidence="1">
    <location>
        <begin position="1"/>
        <end position="147"/>
    </location>
</feature>
<evidence type="ECO:0000313" key="2">
    <source>
        <dbReference type="EMBL" id="RNE99380.1"/>
    </source>
</evidence>
<gene>
    <name evidence="2" type="ORF">Tco025E_09025</name>
</gene>
<dbReference type="GeneID" id="40322636"/>
<dbReference type="AlphaFoldDB" id="A0A422N1P5"/>
<accession>A0A422N1P5</accession>
<dbReference type="RefSeq" id="XP_029224027.1">
    <property type="nucleotide sequence ID" value="XM_029375854.1"/>
</dbReference>
<evidence type="ECO:0000256" key="1">
    <source>
        <dbReference type="SAM" id="MobiDB-lite"/>
    </source>
</evidence>
<evidence type="ECO:0000313" key="3">
    <source>
        <dbReference type="Proteomes" id="UP000284403"/>
    </source>
</evidence>
<proteinExistence type="predicted"/>
<comment type="caution">
    <text evidence="2">The sequence shown here is derived from an EMBL/GenBank/DDBJ whole genome shotgun (WGS) entry which is preliminary data.</text>
</comment>